<dbReference type="AlphaFoldDB" id="A0A6J4Q3I5"/>
<gene>
    <name evidence="2" type="ORF">AVDCRST_MAG64-3245</name>
</gene>
<feature type="non-terminal residue" evidence="2">
    <location>
        <position position="57"/>
    </location>
</feature>
<feature type="non-terminal residue" evidence="2">
    <location>
        <position position="1"/>
    </location>
</feature>
<accession>A0A6J4Q3I5</accession>
<sequence>GRVRVVAGPGAAAGRRRGGRDDLARAPVGTGRVVAGRRPAGGGGRPPPRPFAGRPRL</sequence>
<protein>
    <submittedName>
        <fullName evidence="2">Uncharacterized protein</fullName>
    </submittedName>
</protein>
<evidence type="ECO:0000256" key="1">
    <source>
        <dbReference type="SAM" id="MobiDB-lite"/>
    </source>
</evidence>
<organism evidence="2">
    <name type="scientific">uncultured Phycisphaerae bacterium</name>
    <dbReference type="NCBI Taxonomy" id="904963"/>
    <lineage>
        <taxon>Bacteria</taxon>
        <taxon>Pseudomonadati</taxon>
        <taxon>Planctomycetota</taxon>
        <taxon>Phycisphaerae</taxon>
        <taxon>environmental samples</taxon>
    </lineage>
</organism>
<proteinExistence type="predicted"/>
<feature type="compositionally biased region" description="Low complexity" evidence="1">
    <location>
        <begin position="1"/>
        <end position="13"/>
    </location>
</feature>
<evidence type="ECO:0000313" key="2">
    <source>
        <dbReference type="EMBL" id="CAA9427059.1"/>
    </source>
</evidence>
<name>A0A6J4Q3I5_9BACT</name>
<dbReference type="EMBL" id="CADCUQ010000745">
    <property type="protein sequence ID" value="CAA9427059.1"/>
    <property type="molecule type" value="Genomic_DNA"/>
</dbReference>
<feature type="compositionally biased region" description="Low complexity" evidence="1">
    <location>
        <begin position="25"/>
        <end position="38"/>
    </location>
</feature>
<reference evidence="2" key="1">
    <citation type="submission" date="2020-02" db="EMBL/GenBank/DDBJ databases">
        <authorList>
            <person name="Meier V. D."/>
        </authorList>
    </citation>
    <scope>NUCLEOTIDE SEQUENCE</scope>
    <source>
        <strain evidence="2">AVDCRST_MAG64</strain>
    </source>
</reference>
<feature type="region of interest" description="Disordered" evidence="1">
    <location>
        <begin position="1"/>
        <end position="57"/>
    </location>
</feature>